<sequence>MLNLIYILNRIQKFKELYWAKKCKLFISSLINDLNLFDLIFLQIYDKITIAYLCEINVKTNFCAFFQMNFLIENLKKTAIFFFNVNNSKIVRKYAYFYLPAIKLSLSKCY</sequence>
<geneLocation type="nucleomorph" evidence="1"/>
<dbReference type="AlphaFoldDB" id="F2HHX8"/>
<protein>
    <submittedName>
        <fullName evidence="1">Uncharacterized protein</fullName>
    </submittedName>
</protein>
<name>F2HHX8_9CRYP</name>
<accession>F2HHX8</accession>
<dbReference type="EMBL" id="CP002173">
    <property type="protein sequence ID" value="AEA38924.1"/>
    <property type="molecule type" value="Genomic_DNA"/>
</dbReference>
<organism evidence="1 2">
    <name type="scientific">Cryptomonas paramaecium</name>
    <dbReference type="NCBI Taxonomy" id="2898"/>
    <lineage>
        <taxon>Eukaryota</taxon>
        <taxon>Cryptophyceae</taxon>
        <taxon>Cryptomonadales</taxon>
        <taxon>Cryptomonadaceae</taxon>
        <taxon>Cryptomonas</taxon>
    </lineage>
</organism>
<gene>
    <name evidence="1" type="ORF">CPARA_2gp266</name>
</gene>
<dbReference type="RefSeq" id="XP_003239822.1">
    <property type="nucleotide sequence ID" value="XM_003239774.1"/>
</dbReference>
<keyword evidence="1" id="KW-0542">Nucleomorph</keyword>
<evidence type="ECO:0000313" key="2">
    <source>
        <dbReference type="Proteomes" id="UP000243423"/>
    </source>
</evidence>
<reference evidence="1 2" key="1">
    <citation type="journal article" date="2011" name="Genome Biol. Evol.">
        <title>Complete nucleomorph genome sequence of the nonphotosynthetic alga Cryptomonas paramecium reveals a core nucleomorph gene set.</title>
        <authorList>
            <person name="Tanifuji G."/>
            <person name="Onodera N.T."/>
            <person name="Wheeler T.J."/>
            <person name="Dlutek M."/>
            <person name="Donaher N."/>
            <person name="Archibald J.M."/>
        </authorList>
    </citation>
    <scope>NUCLEOTIDE SEQUENCE [LARGE SCALE GENOMIC DNA]</scope>
    <source>
        <strain evidence="1 2">CCAP977/2A</strain>
    </source>
</reference>
<dbReference type="GeneID" id="10447165"/>
<evidence type="ECO:0000313" key="1">
    <source>
        <dbReference type="EMBL" id="AEA38924.1"/>
    </source>
</evidence>
<proteinExistence type="predicted"/>
<dbReference type="Proteomes" id="UP000243423">
    <property type="component" value="Nucleomorph 2"/>
</dbReference>